<keyword evidence="1" id="KW-1133">Transmembrane helix</keyword>
<feature type="transmembrane region" description="Helical" evidence="1">
    <location>
        <begin position="284"/>
        <end position="311"/>
    </location>
</feature>
<evidence type="ECO:0008006" key="4">
    <source>
        <dbReference type="Google" id="ProtNLM"/>
    </source>
</evidence>
<evidence type="ECO:0000313" key="3">
    <source>
        <dbReference type="Proteomes" id="UP001216674"/>
    </source>
</evidence>
<proteinExistence type="predicted"/>
<feature type="transmembrane region" description="Helical" evidence="1">
    <location>
        <begin position="504"/>
        <end position="521"/>
    </location>
</feature>
<keyword evidence="1" id="KW-0472">Membrane</keyword>
<evidence type="ECO:0000256" key="1">
    <source>
        <dbReference type="SAM" id="Phobius"/>
    </source>
</evidence>
<feature type="transmembrane region" description="Helical" evidence="1">
    <location>
        <begin position="177"/>
        <end position="196"/>
    </location>
</feature>
<feature type="transmembrane region" description="Helical" evidence="1">
    <location>
        <begin position="32"/>
        <end position="50"/>
    </location>
</feature>
<evidence type="ECO:0000313" key="2">
    <source>
        <dbReference type="EMBL" id="MDF3838061.1"/>
    </source>
</evidence>
<accession>A0ABT6B2A6</accession>
<dbReference type="EMBL" id="JARJLM010000559">
    <property type="protein sequence ID" value="MDF3838061.1"/>
    <property type="molecule type" value="Genomic_DNA"/>
</dbReference>
<feature type="transmembrane region" description="Helical" evidence="1">
    <location>
        <begin position="456"/>
        <end position="474"/>
    </location>
</feature>
<feature type="transmembrane region" description="Helical" evidence="1">
    <location>
        <begin position="533"/>
        <end position="558"/>
    </location>
</feature>
<name>A0ABT6B2A6_9BURK</name>
<sequence>MPPLLAASVLCIFAGLYHYSSGFPAYWKTRVFLDFLAWIVASSGVAWLLRQNARTQAPYLFACAVSIYLFIGVGLPASLAVALLFASAFLYGRALLRLVFREESGVPSWSQCLFAGLLLLLAVFGVLIHFPVNYRALYLAILSAPVLSLLISGKLLDNWRGFAKGVATRTKELDNIPYRYFVLAVILLGAVARYAFFPTVGYDENAQHLRLWTELAYRHIYSFDVLTQVWEVAPFAVELLHAIASLTAGADVRGALNLAFLLLLFTQIWAILAAFSLRQYDRLLILLLFASTPMLGNLIGTLQTELFLALMVASGTRFALEAKDGWLSSRILAVIAIAAMCSATKLPGALIGVLLMAAAAAQVWLSRDAREPRQRIRSRAALLLFVSLAVLVALNSYLTAWKITGNPFFPLYNGIFKSPYFEAKNFSDTRWIKGFSLKTYWEVFFRTSGFLESKDFVAGFQYLFLPFIALLVLARTHRAKMMIVLIPLIGFGAVMFSMTQYWRYVFPALPLATVLIGTLLWQEPANRGPALHLVIAQRVILICIAINLFFLPGISWVFESAPQQAYTEQGRLAITDKISPTKLITAYLNERHDGARVLFPASAPFGAGLRGSPIYVNWYAPARETRFGAIKSLEAAASFLKDEQVGFVVWSTSDRYTPENPEWFLREYLSRAGYPELQASGYILYRVVGHDLDYREIFNLRKQVSDNAVMVGNDPPGTLATVPTNGATIIRYHASLVCRSPAGRFVAQINWNNGTSYYRLIPCGEMPSDFSESLPVPSGASRAEIRIARQDTPEISLTNFTLETN</sequence>
<feature type="transmembrane region" description="Helical" evidence="1">
    <location>
        <begin position="136"/>
        <end position="156"/>
    </location>
</feature>
<protein>
    <recommendedName>
        <fullName evidence="4">Glycosyltransferase RgtA/B/C/D-like domain-containing protein</fullName>
    </recommendedName>
</protein>
<feature type="transmembrane region" description="Helical" evidence="1">
    <location>
        <begin position="380"/>
        <end position="400"/>
    </location>
</feature>
<dbReference type="Proteomes" id="UP001216674">
    <property type="component" value="Unassembled WGS sequence"/>
</dbReference>
<feature type="transmembrane region" description="Helical" evidence="1">
    <location>
        <begin position="481"/>
        <end position="498"/>
    </location>
</feature>
<keyword evidence="1" id="KW-0812">Transmembrane</keyword>
<feature type="transmembrane region" description="Helical" evidence="1">
    <location>
        <begin position="112"/>
        <end position="130"/>
    </location>
</feature>
<organism evidence="2 3">
    <name type="scientific">Cupriavidus basilensis</name>
    <dbReference type="NCBI Taxonomy" id="68895"/>
    <lineage>
        <taxon>Bacteria</taxon>
        <taxon>Pseudomonadati</taxon>
        <taxon>Pseudomonadota</taxon>
        <taxon>Betaproteobacteria</taxon>
        <taxon>Burkholderiales</taxon>
        <taxon>Burkholderiaceae</taxon>
        <taxon>Cupriavidus</taxon>
    </lineage>
</organism>
<keyword evidence="3" id="KW-1185">Reference proteome</keyword>
<reference evidence="2 3" key="1">
    <citation type="submission" date="2023-03" db="EMBL/GenBank/DDBJ databases">
        <title>Draft assemblies of triclosan tolerant bacteria isolated from returned activated sludge.</title>
        <authorList>
            <person name="Van Hamelsveld S."/>
        </authorList>
    </citation>
    <scope>NUCLEOTIDE SEQUENCE [LARGE SCALE GENOMIC DNA]</scope>
    <source>
        <strain evidence="2 3">GW210010_S58</strain>
    </source>
</reference>
<comment type="caution">
    <text evidence="2">The sequence shown here is derived from an EMBL/GenBank/DDBJ whole genome shotgun (WGS) entry which is preliminary data.</text>
</comment>
<gene>
    <name evidence="2" type="ORF">P3W85_34775</name>
</gene>
<feature type="transmembrane region" description="Helical" evidence="1">
    <location>
        <begin position="255"/>
        <end position="277"/>
    </location>
</feature>
<dbReference type="RefSeq" id="WP_276268098.1">
    <property type="nucleotide sequence ID" value="NZ_JARJLM010000559.1"/>
</dbReference>